<evidence type="ECO:0000259" key="2">
    <source>
        <dbReference type="Pfam" id="PF06056"/>
    </source>
</evidence>
<feature type="domain" description="Terminase ATPase subunit N-terminal" evidence="2">
    <location>
        <begin position="26"/>
        <end position="81"/>
    </location>
</feature>
<dbReference type="InterPro" id="IPR035421">
    <property type="entry name" value="Terminase_6C"/>
</dbReference>
<evidence type="ECO:0000256" key="1">
    <source>
        <dbReference type="ARBA" id="ARBA00022612"/>
    </source>
</evidence>
<dbReference type="Pfam" id="PF17289">
    <property type="entry name" value="Terminase_6C"/>
    <property type="match status" value="1"/>
</dbReference>
<dbReference type="Proteomes" id="UP000006797">
    <property type="component" value="Chromosome"/>
</dbReference>
<dbReference type="Pfam" id="PF06056">
    <property type="entry name" value="Terminase_5"/>
    <property type="match status" value="1"/>
</dbReference>
<dbReference type="AlphaFoldDB" id="A0AAV2U2D4"/>
<protein>
    <submittedName>
        <fullName evidence="4">Terminase, ATPase subunit</fullName>
    </submittedName>
</protein>
<proteinExistence type="predicted"/>
<dbReference type="InterPro" id="IPR027417">
    <property type="entry name" value="P-loop_NTPase"/>
</dbReference>
<reference evidence="4 5" key="1">
    <citation type="journal article" date="2012" name="Emerg. Infect. Dis.">
        <title>Lineage-specific Virulence Determinants of Haemophilus influenzae Biogroup aegyptius.</title>
        <authorList>
            <person name="Strouts F.R."/>
            <person name="Power P."/>
            <person name="Croucher N.J."/>
            <person name="Corton N."/>
            <person name="van Tonder A."/>
            <person name="Quail M.A."/>
            <person name="Langford P.R."/>
            <person name="Hudson M.J."/>
            <person name="Parkhill J."/>
            <person name="Kroll J.S."/>
            <person name="Bentley S.D."/>
        </authorList>
    </citation>
    <scope>NUCLEOTIDE SEQUENCE [LARGE SCALE GENOMIC DNA]</scope>
    <source>
        <strain evidence="4 5">F3047</strain>
    </source>
</reference>
<dbReference type="InterPro" id="IPR010332">
    <property type="entry name" value="ATPase_terminase-su_N"/>
</dbReference>
<dbReference type="Gene3D" id="3.40.50.300">
    <property type="entry name" value="P-loop containing nucleotide triphosphate hydrolases"/>
    <property type="match status" value="1"/>
</dbReference>
<evidence type="ECO:0000313" key="4">
    <source>
        <dbReference type="EMBL" id="CBY86161.1"/>
    </source>
</evidence>
<gene>
    <name evidence="4" type="ORF">HICON_06980</name>
</gene>
<evidence type="ECO:0000313" key="5">
    <source>
        <dbReference type="Proteomes" id="UP000006797"/>
    </source>
</evidence>
<feature type="domain" description="Terminase large subunit gp17-like C-terminal" evidence="3">
    <location>
        <begin position="427"/>
        <end position="583"/>
    </location>
</feature>
<dbReference type="EMBL" id="FQ670204">
    <property type="protein sequence ID" value="CBY86161.1"/>
    <property type="molecule type" value="Genomic_DNA"/>
</dbReference>
<dbReference type="KEGG" id="hil:HICON_06980"/>
<dbReference type="Gene3D" id="3.30.420.240">
    <property type="match status" value="1"/>
</dbReference>
<dbReference type="Pfam" id="PF03237">
    <property type="entry name" value="Terminase_6N"/>
    <property type="match status" value="1"/>
</dbReference>
<sequence>MIYKHTQYKIFIVEELNNISPESTADTKRQAQVMYFSGYKIAEISRQLNIPASTIASWKDREKWDDIAPVGRVELALETRLNLLIAKEEKSGSDYKEIDLLGRQMERMARVKKYSFGDGNEVDLNPKLANRNKGDRKKAEPNAISQEQEELLINGFLDGMFNYQRIWHKAKEHRIRNILKSRQIGATYYFAHEAFIDALTTGHNQIFLSASKKQALQFRSYIVNYAKQTADVDLKGETIKLPNGAELTFLGTNSATAQSYHGNLYFDEVFWVPKFDVMRKVASGMAAQKMYRQTYFSTPTTIAHPAYAFFSGKAFNRNRAKSEKIEIDISHENLKSGKLCADRQWKQIVSIYDAMEGGCNLFNIDDLIAENSKEEFEQLFLCQFADDNSSAFKFSDLQLCQVDSLEEWHDYKPFYQRPFGNREVWLGYDPAFTGDRAALVIVAPPKVERGDYRVLHKQTFHGMDYETQASRIKQFCDDYNVTRIVIDKTGMGSGVYQEVRKFYPMVQGLEYNADLKNEMVLKTQNLIQKRRLKFDSGDNDIVSSFMTVKKRITGTGKITYVSDRSEDASHGDLSWAIMNCILNVPYGLGGDVSSNKSTIFTFE</sequence>
<accession>A0AAV2U2D4</accession>
<organism evidence="4 5">
    <name type="scientific">Haemophilus influenzae F3047</name>
    <dbReference type="NCBI Taxonomy" id="935897"/>
    <lineage>
        <taxon>Bacteria</taxon>
        <taxon>Pseudomonadati</taxon>
        <taxon>Pseudomonadota</taxon>
        <taxon>Gammaproteobacteria</taxon>
        <taxon>Pasteurellales</taxon>
        <taxon>Pasteurellaceae</taxon>
        <taxon>Haemophilus</taxon>
    </lineage>
</organism>
<evidence type="ECO:0000259" key="3">
    <source>
        <dbReference type="Pfam" id="PF17289"/>
    </source>
</evidence>
<name>A0AAV2U2D4_HAEIF</name>
<keyword evidence="1" id="KW-1188">Viral release from host cell</keyword>